<sequence>MATFQSSPQAQKMTPKATAMTAATITSMVRQRSVVGVVIGPPCPVSGNQARTHVRARRGRVTARLEADRTPCAGITQIRFKGL</sequence>
<dbReference type="EMBL" id="BOQM01000029">
    <property type="protein sequence ID" value="GIM86926.1"/>
    <property type="molecule type" value="Genomic_DNA"/>
</dbReference>
<reference evidence="1 2" key="1">
    <citation type="submission" date="2021-03" db="EMBL/GenBank/DDBJ databases">
        <title>Whole genome shotgun sequence of Salinispora arenicola NBRC 105043.</title>
        <authorList>
            <person name="Komaki H."/>
            <person name="Tamura T."/>
        </authorList>
    </citation>
    <scope>NUCLEOTIDE SEQUENCE [LARGE SCALE GENOMIC DNA]</scope>
    <source>
        <strain evidence="1 2">NBRC 105043</strain>
    </source>
</reference>
<proteinExistence type="predicted"/>
<organism evidence="1 2">
    <name type="scientific">Salinispora arenicola</name>
    <dbReference type="NCBI Taxonomy" id="168697"/>
    <lineage>
        <taxon>Bacteria</taxon>
        <taxon>Bacillati</taxon>
        <taxon>Actinomycetota</taxon>
        <taxon>Actinomycetes</taxon>
        <taxon>Micromonosporales</taxon>
        <taxon>Micromonosporaceae</taxon>
        <taxon>Salinispora</taxon>
    </lineage>
</organism>
<protein>
    <submittedName>
        <fullName evidence="1">Uncharacterized protein</fullName>
    </submittedName>
</protein>
<evidence type="ECO:0000313" key="1">
    <source>
        <dbReference type="EMBL" id="GIM86926.1"/>
    </source>
</evidence>
<accession>A0ABQ4JY69</accession>
<name>A0ABQ4JY69_SALAC</name>
<comment type="caution">
    <text evidence="1">The sequence shown here is derived from an EMBL/GenBank/DDBJ whole genome shotgun (WGS) entry which is preliminary data.</text>
</comment>
<gene>
    <name evidence="1" type="ORF">Sar04_36620</name>
</gene>
<keyword evidence="2" id="KW-1185">Reference proteome</keyword>
<evidence type="ECO:0000313" key="2">
    <source>
        <dbReference type="Proteomes" id="UP000677457"/>
    </source>
</evidence>
<dbReference type="Proteomes" id="UP000677457">
    <property type="component" value="Unassembled WGS sequence"/>
</dbReference>